<dbReference type="GO" id="GO:0003824">
    <property type="term" value="F:catalytic activity"/>
    <property type="evidence" value="ECO:0007669"/>
    <property type="project" value="InterPro"/>
</dbReference>
<dbReference type="PANTHER" id="PTHR46082:SF11">
    <property type="entry name" value="AAA+ ATPASE DOMAIN-CONTAINING PROTEIN-RELATED"/>
    <property type="match status" value="1"/>
</dbReference>
<proteinExistence type="predicted"/>
<reference evidence="1" key="1">
    <citation type="submission" date="2022-12" db="EMBL/GenBank/DDBJ databases">
        <authorList>
            <person name="Petersen C."/>
        </authorList>
    </citation>
    <scope>NUCLEOTIDE SEQUENCE</scope>
    <source>
        <strain evidence="1">IBT 30728</strain>
    </source>
</reference>
<dbReference type="InterPro" id="IPR053137">
    <property type="entry name" value="NLR-like"/>
</dbReference>
<reference evidence="1" key="2">
    <citation type="journal article" date="2023" name="IMA Fungus">
        <title>Comparative genomic study of the Penicillium genus elucidates a diverse pangenome and 15 lateral gene transfer events.</title>
        <authorList>
            <person name="Petersen C."/>
            <person name="Sorensen T."/>
            <person name="Nielsen M.R."/>
            <person name="Sondergaard T.E."/>
            <person name="Sorensen J.L."/>
            <person name="Fitzpatrick D.A."/>
            <person name="Frisvad J.C."/>
            <person name="Nielsen K.L."/>
        </authorList>
    </citation>
    <scope>NUCLEOTIDE SEQUENCE</scope>
    <source>
        <strain evidence="1">IBT 30728</strain>
    </source>
</reference>
<accession>A0A9W9WU42</accession>
<dbReference type="PANTHER" id="PTHR46082">
    <property type="entry name" value="ATP/GTP-BINDING PROTEIN-RELATED"/>
    <property type="match status" value="1"/>
</dbReference>
<dbReference type="EMBL" id="JAPWDQ010000012">
    <property type="protein sequence ID" value="KAJ5475132.1"/>
    <property type="molecule type" value="Genomic_DNA"/>
</dbReference>
<dbReference type="AlphaFoldDB" id="A0A9W9WU42"/>
<protein>
    <recommendedName>
        <fullName evidence="3">Nucleoside phosphorylase domain-containing protein</fullName>
    </recommendedName>
</protein>
<evidence type="ECO:0000313" key="2">
    <source>
        <dbReference type="Proteomes" id="UP001148312"/>
    </source>
</evidence>
<dbReference type="InterPro" id="IPR035994">
    <property type="entry name" value="Nucleoside_phosphorylase_sf"/>
</dbReference>
<dbReference type="RefSeq" id="XP_056786890.1">
    <property type="nucleotide sequence ID" value="XM_056937798.1"/>
</dbReference>
<evidence type="ECO:0000313" key="1">
    <source>
        <dbReference type="EMBL" id="KAJ5475132.1"/>
    </source>
</evidence>
<keyword evidence="2" id="KW-1185">Reference proteome</keyword>
<comment type="caution">
    <text evidence="1">The sequence shown here is derived from an EMBL/GenBank/DDBJ whole genome shotgun (WGS) entry which is preliminary data.</text>
</comment>
<dbReference type="Proteomes" id="UP001148312">
    <property type="component" value="Unassembled WGS sequence"/>
</dbReference>
<dbReference type="SUPFAM" id="SSF53167">
    <property type="entry name" value="Purine and uridine phosphorylases"/>
    <property type="match status" value="1"/>
</dbReference>
<evidence type="ECO:0008006" key="3">
    <source>
        <dbReference type="Google" id="ProtNLM"/>
    </source>
</evidence>
<dbReference type="GeneID" id="81628048"/>
<dbReference type="GO" id="GO:0009116">
    <property type="term" value="P:nucleoside metabolic process"/>
    <property type="evidence" value="ECO:0007669"/>
    <property type="project" value="InterPro"/>
</dbReference>
<sequence>MCTREQYTVGWICAITTEYVAAKQILDTRNTYTFGKVGSHNVVISVLPIREHRISSAARVAEEMIHNFPNLRIGLMVVIGGGAPRPKHDIRLGEIVVSTPHNDHGGAFQYDFGKTMRHQIFQQTGFLDQPPTVLRAAVCELRAQYMSDGHAVDDVVSKILEKEPRLRRDFERPDPATDLL</sequence>
<organism evidence="1 2">
    <name type="scientific">Penicillium diatomitis</name>
    <dbReference type="NCBI Taxonomy" id="2819901"/>
    <lineage>
        <taxon>Eukaryota</taxon>
        <taxon>Fungi</taxon>
        <taxon>Dikarya</taxon>
        <taxon>Ascomycota</taxon>
        <taxon>Pezizomycotina</taxon>
        <taxon>Eurotiomycetes</taxon>
        <taxon>Eurotiomycetidae</taxon>
        <taxon>Eurotiales</taxon>
        <taxon>Aspergillaceae</taxon>
        <taxon>Penicillium</taxon>
    </lineage>
</organism>
<gene>
    <name evidence="1" type="ORF">N7539_008198</name>
</gene>
<dbReference type="Gene3D" id="3.40.50.1580">
    <property type="entry name" value="Nucleoside phosphorylase domain"/>
    <property type="match status" value="1"/>
</dbReference>
<name>A0A9W9WU42_9EURO</name>